<sequence>MRIYKVFRTAEWRELDEAGETQGAPVDLKDGFIHFSTKDQLGGTLAKHFPGEHGLTLAAVETGSLGDDLRWEEARDGAQFPHLYRALKRDEVVWHTELPRDGVDTLTLGDE</sequence>
<proteinExistence type="predicted"/>
<dbReference type="Pfam" id="PF06108">
    <property type="entry name" value="DUF952"/>
    <property type="match status" value="1"/>
</dbReference>
<dbReference type="Gene3D" id="3.20.170.20">
    <property type="entry name" value="Protein of unknown function DUF952"/>
    <property type="match status" value="1"/>
</dbReference>
<keyword evidence="2" id="KW-1185">Reference proteome</keyword>
<dbReference type="PANTHER" id="PTHR34129:SF1">
    <property type="entry name" value="DUF952 DOMAIN-CONTAINING PROTEIN"/>
    <property type="match status" value="1"/>
</dbReference>
<accession>A0A2R8BTY7</accession>
<dbReference type="PANTHER" id="PTHR34129">
    <property type="entry name" value="BLR1139 PROTEIN"/>
    <property type="match status" value="1"/>
</dbReference>
<dbReference type="SUPFAM" id="SSF56399">
    <property type="entry name" value="ADP-ribosylation"/>
    <property type="match status" value="1"/>
</dbReference>
<protein>
    <recommendedName>
        <fullName evidence="3">DUF952 domain-containing protein</fullName>
    </recommendedName>
</protein>
<dbReference type="Proteomes" id="UP000244912">
    <property type="component" value="Unassembled WGS sequence"/>
</dbReference>
<reference evidence="2" key="1">
    <citation type="submission" date="2018-03" db="EMBL/GenBank/DDBJ databases">
        <authorList>
            <person name="Rodrigo-Torres L."/>
            <person name="Arahal R. D."/>
            <person name="Lucena T."/>
        </authorList>
    </citation>
    <scope>NUCLEOTIDE SEQUENCE [LARGE SCALE GENOMIC DNA]</scope>
    <source>
        <strain evidence="2">CECT 8504</strain>
    </source>
</reference>
<gene>
    <name evidence="1" type="ORF">PAA8504_01452</name>
</gene>
<organism evidence="1 2">
    <name type="scientific">Palleronia abyssalis</name>
    <dbReference type="NCBI Taxonomy" id="1501240"/>
    <lineage>
        <taxon>Bacteria</taxon>
        <taxon>Pseudomonadati</taxon>
        <taxon>Pseudomonadota</taxon>
        <taxon>Alphaproteobacteria</taxon>
        <taxon>Rhodobacterales</taxon>
        <taxon>Roseobacteraceae</taxon>
        <taxon>Palleronia</taxon>
    </lineage>
</organism>
<dbReference type="OrthoDB" id="9799937at2"/>
<dbReference type="AlphaFoldDB" id="A0A2R8BTY7"/>
<evidence type="ECO:0008006" key="3">
    <source>
        <dbReference type="Google" id="ProtNLM"/>
    </source>
</evidence>
<evidence type="ECO:0000313" key="1">
    <source>
        <dbReference type="EMBL" id="SPJ23639.1"/>
    </source>
</evidence>
<dbReference type="EMBL" id="ONZF01000002">
    <property type="protein sequence ID" value="SPJ23639.1"/>
    <property type="molecule type" value="Genomic_DNA"/>
</dbReference>
<evidence type="ECO:0000313" key="2">
    <source>
        <dbReference type="Proteomes" id="UP000244912"/>
    </source>
</evidence>
<name>A0A2R8BTY7_9RHOB</name>
<dbReference type="InterPro" id="IPR009297">
    <property type="entry name" value="DUF952"/>
</dbReference>
<dbReference type="RefSeq" id="WP_108893452.1">
    <property type="nucleotide sequence ID" value="NZ_ONZF01000002.1"/>
</dbReference>